<protein>
    <recommendedName>
        <fullName evidence="3">HIT domain-containing protein</fullName>
    </recommendedName>
</protein>
<evidence type="ECO:0008006" key="3">
    <source>
        <dbReference type="Google" id="ProtNLM"/>
    </source>
</evidence>
<evidence type="ECO:0000313" key="2">
    <source>
        <dbReference type="Proteomes" id="UP000730482"/>
    </source>
</evidence>
<sequence>MNDCLLCTHASTAPTEVYRDDWWAATVFPALAVPGWYVLRLLRHAEGLAAMTQPEAEALGRALRRLSGAVTVTCRTDVVYATCFGEDNRHLHWLVMARADDIPSEQRRGRLAEQAARLVDPARAQVTAARVRDAVTEAAP</sequence>
<accession>A0ABS5KKX5</accession>
<dbReference type="Gene3D" id="3.30.428.10">
    <property type="entry name" value="HIT-like"/>
    <property type="match status" value="1"/>
</dbReference>
<organism evidence="1 2">
    <name type="scientific">Catenulispora pinistramenti</name>
    <dbReference type="NCBI Taxonomy" id="2705254"/>
    <lineage>
        <taxon>Bacteria</taxon>
        <taxon>Bacillati</taxon>
        <taxon>Actinomycetota</taxon>
        <taxon>Actinomycetes</taxon>
        <taxon>Catenulisporales</taxon>
        <taxon>Catenulisporaceae</taxon>
        <taxon>Catenulispora</taxon>
    </lineage>
</organism>
<reference evidence="1 2" key="1">
    <citation type="submission" date="2020-02" db="EMBL/GenBank/DDBJ databases">
        <title>Acidophilic actinobacteria isolated from forest soil.</title>
        <authorList>
            <person name="Golinska P."/>
        </authorList>
    </citation>
    <scope>NUCLEOTIDE SEQUENCE [LARGE SCALE GENOMIC DNA]</scope>
    <source>
        <strain evidence="1 2">NL8</strain>
    </source>
</reference>
<dbReference type="Proteomes" id="UP000730482">
    <property type="component" value="Unassembled WGS sequence"/>
</dbReference>
<proteinExistence type="predicted"/>
<dbReference type="SUPFAM" id="SSF54197">
    <property type="entry name" value="HIT-like"/>
    <property type="match status" value="1"/>
</dbReference>
<evidence type="ECO:0000313" key="1">
    <source>
        <dbReference type="EMBL" id="MBS2546693.1"/>
    </source>
</evidence>
<keyword evidence="2" id="KW-1185">Reference proteome</keyword>
<comment type="caution">
    <text evidence="1">The sequence shown here is derived from an EMBL/GenBank/DDBJ whole genome shotgun (WGS) entry which is preliminary data.</text>
</comment>
<dbReference type="InterPro" id="IPR036265">
    <property type="entry name" value="HIT-like_sf"/>
</dbReference>
<name>A0ABS5KKX5_9ACTN</name>
<gene>
    <name evidence="1" type="ORF">KGQ19_07415</name>
</gene>
<dbReference type="EMBL" id="JAAFYZ010000016">
    <property type="protein sequence ID" value="MBS2546693.1"/>
    <property type="molecule type" value="Genomic_DNA"/>
</dbReference>
<dbReference type="RefSeq" id="WP_212008337.1">
    <property type="nucleotide sequence ID" value="NZ_JAAFYZ010000016.1"/>
</dbReference>